<keyword evidence="3" id="KW-1185">Reference proteome</keyword>
<dbReference type="AlphaFoldDB" id="A0A1M6X4F3"/>
<feature type="chain" id="PRO_5012093507" evidence="1">
    <location>
        <begin position="19"/>
        <end position="254"/>
    </location>
</feature>
<dbReference type="OrthoDB" id="1273065at2"/>
<reference evidence="3" key="1">
    <citation type="submission" date="2016-11" db="EMBL/GenBank/DDBJ databases">
        <authorList>
            <person name="Varghese N."/>
            <person name="Submissions S."/>
        </authorList>
    </citation>
    <scope>NUCLEOTIDE SEQUENCE [LARGE SCALE GENOMIC DNA]</scope>
    <source>
        <strain evidence="3">DSM 26899</strain>
    </source>
</reference>
<dbReference type="RefSeq" id="WP_073292491.1">
    <property type="nucleotide sequence ID" value="NZ_FRAV01000010.1"/>
</dbReference>
<feature type="signal peptide" evidence="1">
    <location>
        <begin position="1"/>
        <end position="18"/>
    </location>
</feature>
<name>A0A1M6X4F3_9FLAO</name>
<gene>
    <name evidence="2" type="ORF">SAMN05444267_101087</name>
</gene>
<sequence length="254" mass="27150">MKQILLISLLFFCALLNAQVGINTATPVNRLDINGDLNVGKEIRIGASAATKGSSGPKGTLFHNNANLNVNDWKDVKVADGMGSMSLFSMTTVFDKVGARFTGDNGSTSPYAENLDYNTNWTVLTGTVGKFSITNGENKVTFTFQTTAQKTINPNSNTTNANASISFACGIFVDDKLKAVRTDVILGGDGTNKIFNLNATLTNLLPKKDYNVKAACVKRNLNSGTLGIGRAVNTTFLNEDMSQSVLTTSVLQPF</sequence>
<dbReference type="EMBL" id="FRAV01000010">
    <property type="protein sequence ID" value="SHL00808.1"/>
    <property type="molecule type" value="Genomic_DNA"/>
</dbReference>
<evidence type="ECO:0000313" key="2">
    <source>
        <dbReference type="EMBL" id="SHL00808.1"/>
    </source>
</evidence>
<accession>A0A1M6X4F3</accession>
<dbReference type="STRING" id="1302687.SAMN05444267_101087"/>
<keyword evidence="1" id="KW-0732">Signal</keyword>
<organism evidence="2 3">
    <name type="scientific">Chryseobacterium polytrichastri</name>
    <dbReference type="NCBI Taxonomy" id="1302687"/>
    <lineage>
        <taxon>Bacteria</taxon>
        <taxon>Pseudomonadati</taxon>
        <taxon>Bacteroidota</taxon>
        <taxon>Flavobacteriia</taxon>
        <taxon>Flavobacteriales</taxon>
        <taxon>Weeksellaceae</taxon>
        <taxon>Chryseobacterium group</taxon>
        <taxon>Chryseobacterium</taxon>
    </lineage>
</organism>
<evidence type="ECO:0000313" key="3">
    <source>
        <dbReference type="Proteomes" id="UP000184364"/>
    </source>
</evidence>
<evidence type="ECO:0000256" key="1">
    <source>
        <dbReference type="SAM" id="SignalP"/>
    </source>
</evidence>
<dbReference type="Proteomes" id="UP000184364">
    <property type="component" value="Unassembled WGS sequence"/>
</dbReference>
<proteinExistence type="predicted"/>
<protein>
    <submittedName>
        <fullName evidence="2">Uncharacterized protein</fullName>
    </submittedName>
</protein>